<reference evidence="2 3" key="1">
    <citation type="journal article" date="2016" name="Nat. Commun.">
        <title>Thousands of microbial genomes shed light on interconnected biogeochemical processes in an aquifer system.</title>
        <authorList>
            <person name="Anantharaman K."/>
            <person name="Brown C.T."/>
            <person name="Hug L.A."/>
            <person name="Sharon I."/>
            <person name="Castelle C.J."/>
            <person name="Probst A.J."/>
            <person name="Thomas B.C."/>
            <person name="Singh A."/>
            <person name="Wilkins M.J."/>
            <person name="Karaoz U."/>
            <person name="Brodie E.L."/>
            <person name="Williams K.H."/>
            <person name="Hubbard S.S."/>
            <person name="Banfield J.F."/>
        </authorList>
    </citation>
    <scope>NUCLEOTIDE SEQUENCE [LARGE SCALE GENOMIC DNA]</scope>
</reference>
<dbReference type="Gene3D" id="2.120.10.30">
    <property type="entry name" value="TolB, C-terminal domain"/>
    <property type="match status" value="1"/>
</dbReference>
<keyword evidence="1" id="KW-0472">Membrane</keyword>
<dbReference type="EMBL" id="MHKI01000016">
    <property type="protein sequence ID" value="OGY86743.1"/>
    <property type="molecule type" value="Genomic_DNA"/>
</dbReference>
<keyword evidence="1" id="KW-0812">Transmembrane</keyword>
<comment type="caution">
    <text evidence="2">The sequence shown here is derived from an EMBL/GenBank/DDBJ whole genome shotgun (WGS) entry which is preliminary data.</text>
</comment>
<gene>
    <name evidence="2" type="ORF">A2319_00800</name>
</gene>
<evidence type="ECO:0000313" key="3">
    <source>
        <dbReference type="Proteomes" id="UP000176420"/>
    </source>
</evidence>
<dbReference type="InterPro" id="IPR011042">
    <property type="entry name" value="6-blade_b-propeller_TolB-like"/>
</dbReference>
<organism evidence="2 3">
    <name type="scientific">Candidatus Kerfeldbacteria bacterium RIFOXYB2_FULL_38_14</name>
    <dbReference type="NCBI Taxonomy" id="1798547"/>
    <lineage>
        <taxon>Bacteria</taxon>
        <taxon>Candidatus Kerfeldiibacteriota</taxon>
    </lineage>
</organism>
<evidence type="ECO:0000256" key="1">
    <source>
        <dbReference type="SAM" id="Phobius"/>
    </source>
</evidence>
<dbReference type="Proteomes" id="UP000176420">
    <property type="component" value="Unassembled WGS sequence"/>
</dbReference>
<feature type="transmembrane region" description="Helical" evidence="1">
    <location>
        <begin position="9"/>
        <end position="31"/>
    </location>
</feature>
<evidence type="ECO:0008006" key="4">
    <source>
        <dbReference type="Google" id="ProtNLM"/>
    </source>
</evidence>
<protein>
    <recommendedName>
        <fullName evidence="4">Dipeptidylpeptidase IV N-terminal domain-containing protein</fullName>
    </recommendedName>
</protein>
<proteinExistence type="predicted"/>
<evidence type="ECO:0000313" key="2">
    <source>
        <dbReference type="EMBL" id="OGY86743.1"/>
    </source>
</evidence>
<name>A0A1G2BBY9_9BACT</name>
<dbReference type="SUPFAM" id="SSF82171">
    <property type="entry name" value="DPP6 N-terminal domain-like"/>
    <property type="match status" value="1"/>
</dbReference>
<accession>A0A1G2BBY9</accession>
<dbReference type="AlphaFoldDB" id="A0A1G2BBY9"/>
<sequence>MVFSRKLKIILEIVGFILAIILIAFLLYLVFFKSTATPPAEPNVNNANQNTNAGLPGVNNANVNIPANYNTNGEQPTQLPGVDNTANGGLTKTEIITPDINTQNPEMAGDGSVRYYNPDDGKFYNVDNNGNISEISKLMYQGVSQVTWANNANQAILEFPDQSNVFVDLKTNKQTTLPKEFQDFTFSPDAKQIAFKYLSSDPEKNVLAIASPDGSGARTIEPLGENEDITQVDWSPTGKVVATWTEFIDANRQEIGFVGLNDENFKGVVVHGYGLQTQYSPDGQRLLYSTFSADSNYNPTVSIVDANGDDIGKNNKDLELNTFARKCSFSADNAKVYCGIPKEQKYGYGLEPSILRGTTDDIYEVDLKNGTKKRIAVPVDAQGNPAYAVNKMFVAQNGQYLYFRDEQSGQLVKISL</sequence>
<keyword evidence="1" id="KW-1133">Transmembrane helix</keyword>